<protein>
    <submittedName>
        <fullName evidence="2">Uncharacterized protein</fullName>
    </submittedName>
</protein>
<keyword evidence="3" id="KW-1185">Reference proteome</keyword>
<reference evidence="2 3" key="1">
    <citation type="journal article" date="2023" name="Hortic Res">
        <title>Pangenome of water caltrop reveals structural variations and asymmetric subgenome divergence after allopolyploidization.</title>
        <authorList>
            <person name="Zhang X."/>
            <person name="Chen Y."/>
            <person name="Wang L."/>
            <person name="Yuan Y."/>
            <person name="Fang M."/>
            <person name="Shi L."/>
            <person name="Lu R."/>
            <person name="Comes H.P."/>
            <person name="Ma Y."/>
            <person name="Chen Y."/>
            <person name="Huang G."/>
            <person name="Zhou Y."/>
            <person name="Zheng Z."/>
            <person name="Qiu Y."/>
        </authorList>
    </citation>
    <scope>NUCLEOTIDE SEQUENCE [LARGE SCALE GENOMIC DNA]</scope>
    <source>
        <strain evidence="2">F231</strain>
    </source>
</reference>
<organism evidence="2 3">
    <name type="scientific">Trapa natans</name>
    <name type="common">Water chestnut</name>
    <dbReference type="NCBI Taxonomy" id="22666"/>
    <lineage>
        <taxon>Eukaryota</taxon>
        <taxon>Viridiplantae</taxon>
        <taxon>Streptophyta</taxon>
        <taxon>Embryophyta</taxon>
        <taxon>Tracheophyta</taxon>
        <taxon>Spermatophyta</taxon>
        <taxon>Magnoliopsida</taxon>
        <taxon>eudicotyledons</taxon>
        <taxon>Gunneridae</taxon>
        <taxon>Pentapetalae</taxon>
        <taxon>rosids</taxon>
        <taxon>malvids</taxon>
        <taxon>Myrtales</taxon>
        <taxon>Lythraceae</taxon>
        <taxon>Trapa</taxon>
    </lineage>
</organism>
<comment type="caution">
    <text evidence="2">The sequence shown here is derived from an EMBL/GenBank/DDBJ whole genome shotgun (WGS) entry which is preliminary data.</text>
</comment>
<feature type="transmembrane region" description="Helical" evidence="1">
    <location>
        <begin position="74"/>
        <end position="93"/>
    </location>
</feature>
<name>A0AAN7LVV7_TRANT</name>
<sequence length="121" mass="14133">MRNQHTEVIKELHSVQEKKPILDHLISESTFMVGELEEKILSAVELLITIKEGRDKIRAEHELVMLDVRELRKSVITVSPSFCSALIFFHLLLRKLWMRHIVLIHPAKWVREIVEPCTKGC</sequence>
<keyword evidence="1" id="KW-0812">Transmembrane</keyword>
<keyword evidence="1" id="KW-0472">Membrane</keyword>
<proteinExistence type="predicted"/>
<keyword evidence="1" id="KW-1133">Transmembrane helix</keyword>
<evidence type="ECO:0000313" key="3">
    <source>
        <dbReference type="Proteomes" id="UP001346149"/>
    </source>
</evidence>
<dbReference type="AlphaFoldDB" id="A0AAN7LVV7"/>
<dbReference type="EMBL" id="JAXQNO010000007">
    <property type="protein sequence ID" value="KAK4793901.1"/>
    <property type="molecule type" value="Genomic_DNA"/>
</dbReference>
<accession>A0AAN7LVV7</accession>
<evidence type="ECO:0000313" key="2">
    <source>
        <dbReference type="EMBL" id="KAK4793901.1"/>
    </source>
</evidence>
<dbReference type="Proteomes" id="UP001346149">
    <property type="component" value="Unassembled WGS sequence"/>
</dbReference>
<evidence type="ECO:0000256" key="1">
    <source>
        <dbReference type="SAM" id="Phobius"/>
    </source>
</evidence>
<gene>
    <name evidence="2" type="ORF">SAY86_011895</name>
</gene>